<dbReference type="CDD" id="cd00077">
    <property type="entry name" value="HDc"/>
    <property type="match status" value="1"/>
</dbReference>
<dbReference type="InterPro" id="IPR006674">
    <property type="entry name" value="HD_domain"/>
</dbReference>
<dbReference type="AlphaFoldDB" id="A0A846H768"/>
<feature type="transmembrane region" description="Helical" evidence="2">
    <location>
        <begin position="501"/>
        <end position="523"/>
    </location>
</feature>
<dbReference type="RefSeq" id="WP_039737111.1">
    <property type="nucleotide sequence ID" value="NZ_JTCM02000024.1"/>
</dbReference>
<keyword evidence="5" id="KW-1185">Reference proteome</keyword>
<evidence type="ECO:0000256" key="1">
    <source>
        <dbReference type="SAM" id="Coils"/>
    </source>
</evidence>
<dbReference type="SUPFAM" id="SSF109604">
    <property type="entry name" value="HD-domain/PDEase-like"/>
    <property type="match status" value="1"/>
</dbReference>
<dbReference type="InterPro" id="IPR011624">
    <property type="entry name" value="Metal-dep_PHydrolase_7TM_extra"/>
</dbReference>
<dbReference type="Pfam" id="PF07697">
    <property type="entry name" value="7TMR-HDED"/>
    <property type="match status" value="1"/>
</dbReference>
<name>A0A846H768_9CYAN</name>
<accession>A0A846H768</accession>
<feature type="transmembrane region" description="Helical" evidence="2">
    <location>
        <begin position="475"/>
        <end position="495"/>
    </location>
</feature>
<dbReference type="InterPro" id="IPR003607">
    <property type="entry name" value="HD/PDEase_dom"/>
</dbReference>
<comment type="caution">
    <text evidence="4">The sequence shown here is derived from an EMBL/GenBank/DDBJ whole genome shotgun (WGS) entry which is preliminary data.</text>
</comment>
<dbReference type="PANTHER" id="PTHR36442">
    <property type="entry name" value="CYCLIC-DI-AMP PHOSPHODIESTERASE PGPH"/>
    <property type="match status" value="1"/>
</dbReference>
<proteinExistence type="predicted"/>
<dbReference type="EMBL" id="JTCM02000024">
    <property type="protein sequence ID" value="NEU73497.1"/>
    <property type="molecule type" value="Genomic_DNA"/>
</dbReference>
<feature type="transmembrane region" description="Helical" evidence="2">
    <location>
        <begin position="598"/>
        <end position="617"/>
    </location>
</feature>
<dbReference type="Gene3D" id="1.10.3210.10">
    <property type="entry name" value="Hypothetical protein af1432"/>
    <property type="match status" value="1"/>
</dbReference>
<sequence length="866" mass="96324">MKTQPFLQSMTDKLTHWQRRYKTLLNKRHLLGRTGVINDFLPNLSQTSDCGDRQKLRTSRSMAAYKTNRGICVSRLGYIHRRTPVIFAIALLSLTGVMGHKLYNTTKLKAGTIAPQTMKAPYSANIEDKKKTEQERKAATKSSLSVLMVDAQVNEKIRQDLQQFLDTGNEIRATAGYFPFFDTLVLPVSSQRYLRSCSNSEWQTLLKALGNTNAQPKFAKTQKQSSKIAVIKTAIEVQKDTIFLQTAGGKLDNISQKPDFAQAVAELETYRLTTSQQNLSSLTAQISQARQAYAQANAKLLQLKAVNPKTVYNDTFILNLSDEDWGKTETGIQQSAERILAQGIPLGLPPNILQDAVRLQVQTSVPQEAESLARKLLLIVLKPNLKKDEELSKQSGAQAAAGVKPVMVSMRQGEVIVKKGETISAWDFEVLEHYHLVRREINWLGLTKLGGFVSVYIGIFALVERRIKTKMRQRDRLLILLLTISVPGVLIGTHYTTWSAIGLLLGSFYGANLGITVIGLLALQLPFSLEISRTVLWSGAAGGILGSCIAKRLRSREELALLSVGVTLTQGGVYLIFKLLVGAAFGSGWYIVLREAGFFALSGLVWSVVALGLSPYLEKLFDLVTPIRLAELANPNRSLLKQLATKTPGTFQHTLFVATLAEAAAKHLKCNVELVRAGTLYHDIGKMHDPLGFIENQMGGPNKHDTEINDPWKSAKIIKKHVSEGLAMARKHSLPTAIQAFIPEHQGTMLIAYFYHQAQQMAKENPNLKVNEADFRYDGPIPQSRETAIVMLADSCEAALRSLKDVSPEQALAMVNNIFRARWQDNQLLDSGLTREEMSQIAEIFVEVWQQFHHKRIAYPKLKPSN</sequence>
<dbReference type="Pfam" id="PF07698">
    <property type="entry name" value="7TM-7TMR_HD"/>
    <property type="match status" value="1"/>
</dbReference>
<keyword evidence="1" id="KW-0175">Coiled coil</keyword>
<feature type="transmembrane region" description="Helical" evidence="2">
    <location>
        <begin position="443"/>
        <end position="463"/>
    </location>
</feature>
<organism evidence="4 5">
    <name type="scientific">Hassallia byssoidea VB512170</name>
    <dbReference type="NCBI Taxonomy" id="1304833"/>
    <lineage>
        <taxon>Bacteria</taxon>
        <taxon>Bacillati</taxon>
        <taxon>Cyanobacteriota</taxon>
        <taxon>Cyanophyceae</taxon>
        <taxon>Nostocales</taxon>
        <taxon>Tolypothrichaceae</taxon>
        <taxon>Hassallia</taxon>
    </lineage>
</organism>
<keyword evidence="2" id="KW-0472">Membrane</keyword>
<evidence type="ECO:0000313" key="4">
    <source>
        <dbReference type="EMBL" id="NEU73497.1"/>
    </source>
</evidence>
<dbReference type="InterPro" id="IPR006675">
    <property type="entry name" value="HDIG_dom"/>
</dbReference>
<dbReference type="SMART" id="SM00471">
    <property type="entry name" value="HDc"/>
    <property type="match status" value="1"/>
</dbReference>
<dbReference type="InterPro" id="IPR011621">
    <property type="entry name" value="Metal-dep_PHydrolase_7TM_intra"/>
</dbReference>
<protein>
    <submittedName>
        <fullName evidence="4">HDIG domain-containing protein</fullName>
    </submittedName>
</protein>
<evidence type="ECO:0000259" key="3">
    <source>
        <dbReference type="SMART" id="SM00471"/>
    </source>
</evidence>
<reference evidence="4 5" key="1">
    <citation type="journal article" date="2015" name="Genome Announc.">
        <title>Draft Genome Sequence of Cyanobacterium Hassallia byssoidea Strain VB512170, Isolated from Monuments in India.</title>
        <authorList>
            <person name="Singh D."/>
            <person name="Chandrababunaidu M.M."/>
            <person name="Panda A."/>
            <person name="Sen D."/>
            <person name="Bhattacharyya S."/>
            <person name="Adhikary S.P."/>
            <person name="Tripathy S."/>
        </authorList>
    </citation>
    <scope>NUCLEOTIDE SEQUENCE [LARGE SCALE GENOMIC DNA]</scope>
    <source>
        <strain evidence="4 5">VB512170</strain>
    </source>
</reference>
<dbReference type="Proteomes" id="UP000031549">
    <property type="component" value="Unassembled WGS sequence"/>
</dbReference>
<dbReference type="InterPro" id="IPR052722">
    <property type="entry name" value="PgpH_phosphodiesterase"/>
</dbReference>
<keyword evidence="2" id="KW-1133">Transmembrane helix</keyword>
<evidence type="ECO:0000256" key="2">
    <source>
        <dbReference type="SAM" id="Phobius"/>
    </source>
</evidence>
<dbReference type="Pfam" id="PF01966">
    <property type="entry name" value="HD"/>
    <property type="match status" value="1"/>
</dbReference>
<evidence type="ECO:0000313" key="5">
    <source>
        <dbReference type="Proteomes" id="UP000031549"/>
    </source>
</evidence>
<feature type="domain" description="HD/PDEase" evidence="3">
    <location>
        <begin position="646"/>
        <end position="808"/>
    </location>
</feature>
<dbReference type="NCBIfam" id="TIGR00277">
    <property type="entry name" value="HDIG"/>
    <property type="match status" value="1"/>
</dbReference>
<dbReference type="PANTHER" id="PTHR36442:SF1">
    <property type="entry name" value="CYCLIC-DI-AMP PHOSPHODIESTERASE PGPH"/>
    <property type="match status" value="1"/>
</dbReference>
<gene>
    <name evidence="4" type="ORF">PI95_013205</name>
</gene>
<keyword evidence="2" id="KW-0812">Transmembrane</keyword>
<feature type="coiled-coil region" evidence="1">
    <location>
        <begin position="272"/>
        <end position="306"/>
    </location>
</feature>